<keyword evidence="3" id="KW-1185">Reference proteome</keyword>
<reference evidence="2 3" key="1">
    <citation type="journal article" date="2018" name="Front. Microbiol.">
        <title>Prospects for Fungal Bioremediation of Acidic Radioactive Waste Sites: Characterization and Genome Sequence of Rhodotorula taiwanensis MD1149.</title>
        <authorList>
            <person name="Tkavc R."/>
            <person name="Matrosova V.Y."/>
            <person name="Grichenko O.E."/>
            <person name="Gostincar C."/>
            <person name="Volpe R.P."/>
            <person name="Klimenkova P."/>
            <person name="Gaidamakova E.K."/>
            <person name="Zhou C.E."/>
            <person name="Stewart B.J."/>
            <person name="Lyman M.G."/>
            <person name="Malfatti S.A."/>
            <person name="Rubinfeld B."/>
            <person name="Courtot M."/>
            <person name="Singh J."/>
            <person name="Dalgard C.L."/>
            <person name="Hamilton T."/>
            <person name="Frey K.G."/>
            <person name="Gunde-Cimerman N."/>
            <person name="Dugan L."/>
            <person name="Daly M.J."/>
        </authorList>
    </citation>
    <scope>NUCLEOTIDE SEQUENCE [LARGE SCALE GENOMIC DNA]</scope>
    <source>
        <strain evidence="2 3">MD1149</strain>
    </source>
</reference>
<protein>
    <submittedName>
        <fullName evidence="2">Uncharacterized protein</fullName>
    </submittedName>
</protein>
<comment type="caution">
    <text evidence="2">The sequence shown here is derived from an EMBL/GenBank/DDBJ whole genome shotgun (WGS) entry which is preliminary data.</text>
</comment>
<evidence type="ECO:0000313" key="3">
    <source>
        <dbReference type="Proteomes" id="UP000237144"/>
    </source>
</evidence>
<sequence length="902" mass="99243">MPPNVLRSDELHIERSATRAGSTEKRGKTVPHLTARTTAIMLVPDYLKVAALLNNQSTRARALESLASEGPDRSSETMRALLPYLSLPTLLSLRSSHENLGQVVTETLYDLIDAQRDWVVSPECPAELRDAYLVRVFGKEWDEIQDRMDEVASDKLGQVSETTILPGTGKEQEEGICATLSGFETDLREVTGGLLKNVDWSNVIIGGGAVLSILSGKTHDVAYANSDVDLFLFGLKPEEALVHSQSKELTAMRTYPQLLPKVAALIEEIQSALPRNKAGKKGQADLESLVRRLPSLSLDDDAAAWTAAHKDELLIVKGFNAITLVPPTSAPCRRKIQIILQHHASVFDALAWFDLDACAVGYTGKAVVALPRAVRSQSLSNDWRGGVNFFDPWLARKGDSSGNMLASRVIKYQPRGFALALAPAAAAFLEAQGIKLAEQLTSALVRTVINRDAPLYGLAALFRREQVVRDNAEKAATRTATMFDYGYDSEESGEFDEDDEDYDDYYEHDYGFGRHASRRARFASEGTKSKDNSALLEDYWNYNMIDVTNAVKSLMTQIEMVATMFGSETEEIDRGKQLSDLLIPYVSSFDGRGALGLKPEDLKASRVPSLSDTALSMDVLRSVQYIIRIPASVLPIFDRAEQKMRDLVERLRNGKDEVASKPAPAQDFPEAVSQSFHRVLASAPGATAPNSTDIKVDHAKPLKVFVPECFPGPARREDKLGANAFGLGGVEETAETHHLLTPLTNAAAGDETEGKWVYRVATIAGLWQIRGLDPEIDQALNIIWEAWTIFSHAAVTLPEEPSDKKSSRSGALPTKLQEQDATLDDLIPSSDGPGARRQPAQTQPQPNVLKVLSSMHRSLSTISEAAWRDEARQGSVETDIDRHWTGDRARWLEQWLTGEEMV</sequence>
<feature type="region of interest" description="Disordered" evidence="1">
    <location>
        <begin position="1"/>
        <end position="29"/>
    </location>
</feature>
<dbReference type="EMBL" id="PJQD01000020">
    <property type="protein sequence ID" value="POY75044.1"/>
    <property type="molecule type" value="Genomic_DNA"/>
</dbReference>
<name>A0A2S5BE48_9BASI</name>
<evidence type="ECO:0000313" key="2">
    <source>
        <dbReference type="EMBL" id="POY75044.1"/>
    </source>
</evidence>
<gene>
    <name evidence="2" type="ORF">BMF94_2020</name>
</gene>
<feature type="compositionally biased region" description="Low complexity" evidence="1">
    <location>
        <begin position="833"/>
        <end position="846"/>
    </location>
</feature>
<dbReference type="AlphaFoldDB" id="A0A2S5BE48"/>
<organism evidence="2 3">
    <name type="scientific">Rhodotorula taiwanensis</name>
    <dbReference type="NCBI Taxonomy" id="741276"/>
    <lineage>
        <taxon>Eukaryota</taxon>
        <taxon>Fungi</taxon>
        <taxon>Dikarya</taxon>
        <taxon>Basidiomycota</taxon>
        <taxon>Pucciniomycotina</taxon>
        <taxon>Microbotryomycetes</taxon>
        <taxon>Sporidiobolales</taxon>
        <taxon>Sporidiobolaceae</taxon>
        <taxon>Rhodotorula</taxon>
    </lineage>
</organism>
<dbReference type="STRING" id="741276.A0A2S5BE48"/>
<feature type="region of interest" description="Disordered" evidence="1">
    <location>
        <begin position="798"/>
        <end position="847"/>
    </location>
</feature>
<evidence type="ECO:0000256" key="1">
    <source>
        <dbReference type="SAM" id="MobiDB-lite"/>
    </source>
</evidence>
<accession>A0A2S5BE48</accession>
<feature type="compositionally biased region" description="Basic and acidic residues" evidence="1">
    <location>
        <begin position="7"/>
        <end position="27"/>
    </location>
</feature>
<dbReference type="Proteomes" id="UP000237144">
    <property type="component" value="Unassembled WGS sequence"/>
</dbReference>
<proteinExistence type="predicted"/>
<dbReference type="OrthoDB" id="539213at2759"/>